<evidence type="ECO:0000313" key="2">
    <source>
        <dbReference type="Proteomes" id="UP000053647"/>
    </source>
</evidence>
<reference evidence="1 2" key="1">
    <citation type="submission" date="2014-06" db="EMBL/GenBank/DDBJ databases">
        <authorList>
            <consortium name="DOE Joint Genome Institute"/>
            <person name="Kuo A."/>
            <person name="Kohler A."/>
            <person name="Nagy L.G."/>
            <person name="Floudas D."/>
            <person name="Copeland A."/>
            <person name="Barry K.W."/>
            <person name="Cichocki N."/>
            <person name="Veneault-Fourrey C."/>
            <person name="LaButti K."/>
            <person name="Lindquist E.A."/>
            <person name="Lipzen A."/>
            <person name="Lundell T."/>
            <person name="Morin E."/>
            <person name="Murat C."/>
            <person name="Sun H."/>
            <person name="Tunlid A."/>
            <person name="Henrissat B."/>
            <person name="Grigoriev I.V."/>
            <person name="Hibbett D.S."/>
            <person name="Martin F."/>
            <person name="Nordberg H.P."/>
            <person name="Cantor M.N."/>
            <person name="Hua S.X."/>
        </authorList>
    </citation>
    <scope>NUCLEOTIDE SEQUENCE [LARGE SCALE GENOMIC DNA]</scope>
    <source>
        <strain evidence="1 2">ATCC 200175</strain>
    </source>
</reference>
<accession>A0A0C9TEY2</accession>
<keyword evidence="2" id="KW-1185">Reference proteome</keyword>
<dbReference type="Proteomes" id="UP000053647">
    <property type="component" value="Unassembled WGS sequence"/>
</dbReference>
<organism evidence="1 2">
    <name type="scientific">Paxillus involutus ATCC 200175</name>
    <dbReference type="NCBI Taxonomy" id="664439"/>
    <lineage>
        <taxon>Eukaryota</taxon>
        <taxon>Fungi</taxon>
        <taxon>Dikarya</taxon>
        <taxon>Basidiomycota</taxon>
        <taxon>Agaricomycotina</taxon>
        <taxon>Agaricomycetes</taxon>
        <taxon>Agaricomycetidae</taxon>
        <taxon>Boletales</taxon>
        <taxon>Paxilineae</taxon>
        <taxon>Paxillaceae</taxon>
        <taxon>Paxillus</taxon>
    </lineage>
</organism>
<sequence length="78" mass="9335">MSEIRHSRHSELVLNYQYFFLLSKIYCETYYDCDWLATQTESEPSELQQALEKELNVLSQMPAASLLISLRHHKWKEL</sequence>
<gene>
    <name evidence="1" type="ORF">PAXINDRAFT_17400</name>
</gene>
<dbReference type="AlphaFoldDB" id="A0A0C9TEY2"/>
<evidence type="ECO:0000313" key="1">
    <source>
        <dbReference type="EMBL" id="KIJ09503.1"/>
    </source>
</evidence>
<dbReference type="HOGENOM" id="CLU_2622700_0_0_1"/>
<reference evidence="2" key="2">
    <citation type="submission" date="2015-01" db="EMBL/GenBank/DDBJ databases">
        <title>Evolutionary Origins and Diversification of the Mycorrhizal Mutualists.</title>
        <authorList>
            <consortium name="DOE Joint Genome Institute"/>
            <consortium name="Mycorrhizal Genomics Consortium"/>
            <person name="Kohler A."/>
            <person name="Kuo A."/>
            <person name="Nagy L.G."/>
            <person name="Floudas D."/>
            <person name="Copeland A."/>
            <person name="Barry K.W."/>
            <person name="Cichocki N."/>
            <person name="Veneault-Fourrey C."/>
            <person name="LaButti K."/>
            <person name="Lindquist E.A."/>
            <person name="Lipzen A."/>
            <person name="Lundell T."/>
            <person name="Morin E."/>
            <person name="Murat C."/>
            <person name="Riley R."/>
            <person name="Ohm R."/>
            <person name="Sun H."/>
            <person name="Tunlid A."/>
            <person name="Henrissat B."/>
            <person name="Grigoriev I.V."/>
            <person name="Hibbett D.S."/>
            <person name="Martin F."/>
        </authorList>
    </citation>
    <scope>NUCLEOTIDE SEQUENCE [LARGE SCALE GENOMIC DNA]</scope>
    <source>
        <strain evidence="2">ATCC 200175</strain>
    </source>
</reference>
<proteinExistence type="predicted"/>
<name>A0A0C9TEY2_PAXIN</name>
<dbReference type="EMBL" id="KN819456">
    <property type="protein sequence ID" value="KIJ09503.1"/>
    <property type="molecule type" value="Genomic_DNA"/>
</dbReference>
<protein>
    <submittedName>
        <fullName evidence="1">Uncharacterized protein</fullName>
    </submittedName>
</protein>